<reference evidence="2 3" key="1">
    <citation type="journal article" date="2016" name="Genome Announc.">
        <title>Draft Whole-Genome Sequence of Trichoderma gamsii T6085, a Promising Biocontrol Agent of Fusarium Head Blight on Wheat.</title>
        <authorList>
            <person name="Baroncelli R."/>
            <person name="Zapparata A."/>
            <person name="Piaggeschi G."/>
            <person name="Sarrocco S."/>
            <person name="Vannacci G."/>
        </authorList>
    </citation>
    <scope>NUCLEOTIDE SEQUENCE [LARGE SCALE GENOMIC DNA]</scope>
    <source>
        <strain evidence="2 3">T6085</strain>
    </source>
</reference>
<dbReference type="PANTHER" id="PTHR38111:SF6">
    <property type="entry name" value="FINGER DOMAIN PROTEIN, PUTATIVE (AFU_ORTHOLOGUE AFUA_8G01940)-RELATED"/>
    <property type="match status" value="1"/>
</dbReference>
<evidence type="ECO:0000313" key="2">
    <source>
        <dbReference type="EMBL" id="PON24834.1"/>
    </source>
</evidence>
<comment type="caution">
    <text evidence="2">The sequence shown here is derived from an EMBL/GenBank/DDBJ whole genome shotgun (WGS) entry which is preliminary data.</text>
</comment>
<dbReference type="EMBL" id="JPDN02000021">
    <property type="protein sequence ID" value="PON24834.1"/>
    <property type="molecule type" value="Genomic_DNA"/>
</dbReference>
<gene>
    <name evidence="2" type="ORF">TGAM01_v206342</name>
</gene>
<dbReference type="Proteomes" id="UP000054821">
    <property type="component" value="Unassembled WGS sequence"/>
</dbReference>
<dbReference type="InterPro" id="IPR053178">
    <property type="entry name" value="Osmoadaptation_assoc"/>
</dbReference>
<evidence type="ECO:0000313" key="3">
    <source>
        <dbReference type="Proteomes" id="UP000054821"/>
    </source>
</evidence>
<accession>A0A2P4ZKL9</accession>
<protein>
    <submittedName>
        <fullName evidence="2">Uncharacterized protein</fullName>
    </submittedName>
</protein>
<evidence type="ECO:0000256" key="1">
    <source>
        <dbReference type="SAM" id="MobiDB-lite"/>
    </source>
</evidence>
<name>A0A2P4ZKL9_9HYPO</name>
<proteinExistence type="predicted"/>
<sequence>MSNSVIAQKDTKPSDWPQYRRPQSRTLKAEYLQMIQQQRLPIQPPFSPPYSNLLVTEYFSILDLAPFTGLRLGATTLSFFTKDPSNIIQALSSSVPGSQKFLSFIFPRYGQALTLSLAVDCIVAKVQQMIMNIESKFAQNIVLRQHTRVLECIQQDLNDRSQWMSSETLCAIQLLGLFDLINNASLQSWLCHVAGASKLIEQRGARNFKTDFDLAILTAQIGPIITEAILDNRYCFLTDESWKTVICDSILSDEYYSNYRDIITCLWTHLVWGPNHFKIATDMITATETPAPQEYTALVKDMMSHNESLLSLTNLLQQRLAAADSRSEMTPVSNGSQVNPLEIEGTLIICRLMKLRILFALDPARFSAMEVESQNLASQVMYLSKQLGEEKEGRIMGGLFMSQTTWIARATIETYDMWKTEVGSNGMIAKWKFEAWCCAMGRRINV</sequence>
<organism evidence="2 3">
    <name type="scientific">Trichoderma gamsii</name>
    <dbReference type="NCBI Taxonomy" id="398673"/>
    <lineage>
        <taxon>Eukaryota</taxon>
        <taxon>Fungi</taxon>
        <taxon>Dikarya</taxon>
        <taxon>Ascomycota</taxon>
        <taxon>Pezizomycotina</taxon>
        <taxon>Sordariomycetes</taxon>
        <taxon>Hypocreomycetidae</taxon>
        <taxon>Hypocreales</taxon>
        <taxon>Hypocreaceae</taxon>
        <taxon>Trichoderma</taxon>
    </lineage>
</organism>
<dbReference type="STRING" id="398673.A0A2P4ZKL9"/>
<feature type="region of interest" description="Disordered" evidence="1">
    <location>
        <begin position="1"/>
        <end position="20"/>
    </location>
</feature>
<keyword evidence="3" id="KW-1185">Reference proteome</keyword>
<dbReference type="GeneID" id="36347637"/>
<dbReference type="PANTHER" id="PTHR38111">
    <property type="entry name" value="ZN(2)-C6 FUNGAL-TYPE DOMAIN-CONTAINING PROTEIN-RELATED"/>
    <property type="match status" value="1"/>
</dbReference>
<dbReference type="RefSeq" id="XP_024405416.1">
    <property type="nucleotide sequence ID" value="XM_024549852.1"/>
</dbReference>
<dbReference type="AlphaFoldDB" id="A0A2P4ZKL9"/>